<feature type="region of interest" description="Disordered" evidence="1">
    <location>
        <begin position="289"/>
        <end position="323"/>
    </location>
</feature>
<keyword evidence="2" id="KW-1133">Transmembrane helix</keyword>
<keyword evidence="5" id="KW-1185">Reference proteome</keyword>
<dbReference type="Proteomes" id="UP001172102">
    <property type="component" value="Unassembled WGS sequence"/>
</dbReference>
<organism evidence="4 5">
    <name type="scientific">Lasiosphaeris hirsuta</name>
    <dbReference type="NCBI Taxonomy" id="260670"/>
    <lineage>
        <taxon>Eukaryota</taxon>
        <taxon>Fungi</taxon>
        <taxon>Dikarya</taxon>
        <taxon>Ascomycota</taxon>
        <taxon>Pezizomycotina</taxon>
        <taxon>Sordariomycetes</taxon>
        <taxon>Sordariomycetidae</taxon>
        <taxon>Sordariales</taxon>
        <taxon>Lasiosphaeriaceae</taxon>
        <taxon>Lasiosphaeris</taxon>
    </lineage>
</organism>
<evidence type="ECO:0000256" key="3">
    <source>
        <dbReference type="SAM" id="SignalP"/>
    </source>
</evidence>
<evidence type="ECO:0000313" key="5">
    <source>
        <dbReference type="Proteomes" id="UP001172102"/>
    </source>
</evidence>
<evidence type="ECO:0000313" key="4">
    <source>
        <dbReference type="EMBL" id="KAK0712064.1"/>
    </source>
</evidence>
<evidence type="ECO:0000256" key="2">
    <source>
        <dbReference type="SAM" id="Phobius"/>
    </source>
</evidence>
<feature type="chain" id="PRO_5041371569" evidence="3">
    <location>
        <begin position="25"/>
        <end position="401"/>
    </location>
</feature>
<keyword evidence="2" id="KW-0472">Membrane</keyword>
<feature type="compositionally biased region" description="Gly residues" evidence="1">
    <location>
        <begin position="303"/>
        <end position="318"/>
    </location>
</feature>
<protein>
    <submittedName>
        <fullName evidence="4">Uncharacterized protein</fullName>
    </submittedName>
</protein>
<gene>
    <name evidence="4" type="ORF">B0H67DRAFT_647382</name>
</gene>
<feature type="region of interest" description="Disordered" evidence="1">
    <location>
        <begin position="177"/>
        <end position="203"/>
    </location>
</feature>
<evidence type="ECO:0000256" key="1">
    <source>
        <dbReference type="SAM" id="MobiDB-lite"/>
    </source>
</evidence>
<feature type="transmembrane region" description="Helical" evidence="2">
    <location>
        <begin position="331"/>
        <end position="354"/>
    </location>
</feature>
<keyword evidence="3" id="KW-0732">Signal</keyword>
<reference evidence="4" key="1">
    <citation type="submission" date="2023-06" db="EMBL/GenBank/DDBJ databases">
        <title>Genome-scale phylogeny and comparative genomics of the fungal order Sordariales.</title>
        <authorList>
            <consortium name="Lawrence Berkeley National Laboratory"/>
            <person name="Hensen N."/>
            <person name="Bonometti L."/>
            <person name="Westerberg I."/>
            <person name="Brannstrom I.O."/>
            <person name="Guillou S."/>
            <person name="Cros-Aarteil S."/>
            <person name="Calhoun S."/>
            <person name="Haridas S."/>
            <person name="Kuo A."/>
            <person name="Mondo S."/>
            <person name="Pangilinan J."/>
            <person name="Riley R."/>
            <person name="Labutti K."/>
            <person name="Andreopoulos B."/>
            <person name="Lipzen A."/>
            <person name="Chen C."/>
            <person name="Yanf M."/>
            <person name="Daum C."/>
            <person name="Ng V."/>
            <person name="Clum A."/>
            <person name="Steindorff A."/>
            <person name="Ohm R."/>
            <person name="Martin F."/>
            <person name="Silar P."/>
            <person name="Natvig D."/>
            <person name="Lalanne C."/>
            <person name="Gautier V."/>
            <person name="Ament-Velasquez S.L."/>
            <person name="Kruys A."/>
            <person name="Hutchinson M.I."/>
            <person name="Powell A.J."/>
            <person name="Barry K."/>
            <person name="Miller A.N."/>
            <person name="Grigoriev I.V."/>
            <person name="Debuchy R."/>
            <person name="Gladieux P."/>
            <person name="Thoren M.H."/>
            <person name="Johannesson H."/>
        </authorList>
    </citation>
    <scope>NUCLEOTIDE SEQUENCE</scope>
    <source>
        <strain evidence="4">SMH4607-1</strain>
    </source>
</reference>
<name>A0AA40AA47_9PEZI</name>
<proteinExistence type="predicted"/>
<accession>A0AA40AA47</accession>
<keyword evidence="2" id="KW-0812">Transmembrane</keyword>
<sequence length="401" mass="41476">MNRATLLHILTVLATALFLAPAGAIPHELSISDNQTAVAGPHPEYGGTDGGLAEAIGLPRHSGSDLRKRQNCGATYYCPDFDVCCNSVGYSCCSKTVCCAPGYACLNGACYADVVYTIYSTSTRYITVTFRSTVYTTVGSTYWSTLTSLSITTHTIQGAVATSTVWVTVTQNARRLAPAQPRETGTAKITSTHSMSSSEGLPTPLATRMEMSGPARDSGKLKLRWALEHLGLLDKRTSTAYVTILVTSTFSTLNYATSTVFSVATGVTTITETSTSVVVQGAGSTTTVTSTTTTHLTDAPTGAGNGIGSGSGSGGGDNNNGQKGLSTSDKIALGVGLPGGLVAVGVMIGCGLVIVSADINNRSSIITAVAGAPTLCLQPVAVAMVWIRENTPGLWDKKTEF</sequence>
<dbReference type="EMBL" id="JAUKUA010000005">
    <property type="protein sequence ID" value="KAK0712064.1"/>
    <property type="molecule type" value="Genomic_DNA"/>
</dbReference>
<feature type="signal peptide" evidence="3">
    <location>
        <begin position="1"/>
        <end position="24"/>
    </location>
</feature>
<comment type="caution">
    <text evidence="4">The sequence shown here is derived from an EMBL/GenBank/DDBJ whole genome shotgun (WGS) entry which is preliminary data.</text>
</comment>
<dbReference type="AlphaFoldDB" id="A0AA40AA47"/>
<feature type="transmembrane region" description="Helical" evidence="2">
    <location>
        <begin position="366"/>
        <end position="387"/>
    </location>
</feature>
<feature type="compositionally biased region" description="Polar residues" evidence="1">
    <location>
        <begin position="187"/>
        <end position="200"/>
    </location>
</feature>